<organism evidence="1 2">
    <name type="scientific">Nocardioides aquaticus</name>
    <dbReference type="NCBI Taxonomy" id="160826"/>
    <lineage>
        <taxon>Bacteria</taxon>
        <taxon>Bacillati</taxon>
        <taxon>Actinomycetota</taxon>
        <taxon>Actinomycetes</taxon>
        <taxon>Propionibacteriales</taxon>
        <taxon>Nocardioidaceae</taxon>
        <taxon>Nocardioides</taxon>
    </lineage>
</organism>
<dbReference type="Pfam" id="PF13481">
    <property type="entry name" value="AAA_25"/>
    <property type="match status" value="1"/>
</dbReference>
<accession>A0ABX8EL21</accession>
<evidence type="ECO:0000313" key="1">
    <source>
        <dbReference type="EMBL" id="QVT81186.1"/>
    </source>
</evidence>
<dbReference type="Proteomes" id="UP000679307">
    <property type="component" value="Chromosome"/>
</dbReference>
<evidence type="ECO:0000313" key="2">
    <source>
        <dbReference type="Proteomes" id="UP000679307"/>
    </source>
</evidence>
<keyword evidence="2" id="KW-1185">Reference proteome</keyword>
<gene>
    <name evidence="1" type="primary">recA_2</name>
    <name evidence="1" type="ORF">ENKNEFLB_03594</name>
</gene>
<reference evidence="1 2" key="1">
    <citation type="submission" date="2021-05" db="EMBL/GenBank/DDBJ databases">
        <title>Complete genome of Nocardioides aquaticus KCTC 9944T isolated from meromictic and hypersaline Ekho Lake, Antarctica.</title>
        <authorList>
            <person name="Hwang K."/>
            <person name="Kim K.M."/>
            <person name="Choe H."/>
        </authorList>
    </citation>
    <scope>NUCLEOTIDE SEQUENCE [LARGE SCALE GENOMIC DNA]</scope>
    <source>
        <strain evidence="1 2">KCTC 9944</strain>
    </source>
</reference>
<dbReference type="EMBL" id="CP075371">
    <property type="protein sequence ID" value="QVT81186.1"/>
    <property type="molecule type" value="Genomic_DNA"/>
</dbReference>
<proteinExistence type="predicted"/>
<protein>
    <submittedName>
        <fullName evidence="1">Protein RecA</fullName>
    </submittedName>
</protein>
<sequence length="348" mass="37528">MSVEIEAPRPATRLRITRTSWEPVDLSEVLAGDYVPLMPSVGATDDGNRLLYAGKTHSLASEPEAGKTWLALHWASQQLREDQVVVYIDYEDSADTVAGRLRALGVDKNLIQQKFLYIRPETAIRKPDRDRLVARLIDTRATLVILDGVTEALTTEGKNLVDNTDVAEFFNSLPTPLAHAGPAVLLLDHVVKSAQDQGRYGIGAQHKLAAVSGAAFKMDSVTPPSVGGVGRSRLRVTKDRPGQVRPHILDEGTGLLAEMILTSASASEVAISLTTTPGVVARTTRDHQMEARVLVALRRPEQRLATKSAVKAAVTGNAQQVGHALNRLLETGQVEVLSGFYTAVAPEA</sequence>
<name>A0ABX8EL21_9ACTN</name>